<evidence type="ECO:0000256" key="1">
    <source>
        <dbReference type="SAM" id="MobiDB-lite"/>
    </source>
</evidence>
<accession>A0AAV7RB36</accession>
<organism evidence="2 3">
    <name type="scientific">Pleurodeles waltl</name>
    <name type="common">Iberian ribbed newt</name>
    <dbReference type="NCBI Taxonomy" id="8319"/>
    <lineage>
        <taxon>Eukaryota</taxon>
        <taxon>Metazoa</taxon>
        <taxon>Chordata</taxon>
        <taxon>Craniata</taxon>
        <taxon>Vertebrata</taxon>
        <taxon>Euteleostomi</taxon>
        <taxon>Amphibia</taxon>
        <taxon>Batrachia</taxon>
        <taxon>Caudata</taxon>
        <taxon>Salamandroidea</taxon>
        <taxon>Salamandridae</taxon>
        <taxon>Pleurodelinae</taxon>
        <taxon>Pleurodeles</taxon>
    </lineage>
</organism>
<feature type="compositionally biased region" description="Basic and acidic residues" evidence="1">
    <location>
        <begin position="29"/>
        <end position="38"/>
    </location>
</feature>
<protein>
    <submittedName>
        <fullName evidence="2">Uncharacterized protein</fullName>
    </submittedName>
</protein>
<feature type="region of interest" description="Disordered" evidence="1">
    <location>
        <begin position="1"/>
        <end position="142"/>
    </location>
</feature>
<dbReference type="Proteomes" id="UP001066276">
    <property type="component" value="Chromosome 5"/>
</dbReference>
<evidence type="ECO:0000313" key="2">
    <source>
        <dbReference type="EMBL" id="KAJ1148414.1"/>
    </source>
</evidence>
<proteinExistence type="predicted"/>
<keyword evidence="3" id="KW-1185">Reference proteome</keyword>
<feature type="region of interest" description="Disordered" evidence="1">
    <location>
        <begin position="187"/>
        <end position="221"/>
    </location>
</feature>
<name>A0AAV7RB36_PLEWA</name>
<feature type="compositionally biased region" description="Basic and acidic residues" evidence="1">
    <location>
        <begin position="48"/>
        <end position="67"/>
    </location>
</feature>
<evidence type="ECO:0000313" key="3">
    <source>
        <dbReference type="Proteomes" id="UP001066276"/>
    </source>
</evidence>
<comment type="caution">
    <text evidence="2">The sequence shown here is derived from an EMBL/GenBank/DDBJ whole genome shotgun (WGS) entry which is preliminary data.</text>
</comment>
<feature type="compositionally biased region" description="Basic and acidic residues" evidence="1">
    <location>
        <begin position="1"/>
        <end position="13"/>
    </location>
</feature>
<sequence length="336" mass="38817">MLPWERFHGEAGIRRLPRQPPMTRAQRIGQREVKDQGFPRRRGKRRTRREERRSRTEELRRRTEERRARRKAAATVGEDSHTIRKTTPRTEGGPAVRELVETTPGEPEWYRSPRGPDQTTAGPETNEGTTIEPATAPEGRGSGRRLLKKRYSLDEIEEITRVNVEAEEHAKKMEAGKIEKREQAFRLQNRQKERQSPERQRMPKSTKYPRQTGRHHSPDKWGQRKSQLECYCCGQDFPHTDHCLALGQQFRRCGKENTSKRCAKPHKRAYSENPGSLGCVTMQRMCVTDKIAPPGQAVTRMTSTNQDALTPVNHDLSHKSHKTVRSTFAWSLAKTE</sequence>
<feature type="compositionally biased region" description="Polar residues" evidence="1">
    <location>
        <begin position="117"/>
        <end position="129"/>
    </location>
</feature>
<feature type="compositionally biased region" description="Basic and acidic residues" evidence="1">
    <location>
        <begin position="187"/>
        <end position="201"/>
    </location>
</feature>
<gene>
    <name evidence="2" type="ORF">NDU88_001250</name>
</gene>
<reference evidence="2" key="1">
    <citation type="journal article" date="2022" name="bioRxiv">
        <title>Sequencing and chromosome-scale assembly of the giantPleurodeles waltlgenome.</title>
        <authorList>
            <person name="Brown T."/>
            <person name="Elewa A."/>
            <person name="Iarovenko S."/>
            <person name="Subramanian E."/>
            <person name="Araus A.J."/>
            <person name="Petzold A."/>
            <person name="Susuki M."/>
            <person name="Suzuki K.-i.T."/>
            <person name="Hayashi T."/>
            <person name="Toyoda A."/>
            <person name="Oliveira C."/>
            <person name="Osipova E."/>
            <person name="Leigh N.D."/>
            <person name="Simon A."/>
            <person name="Yun M.H."/>
        </authorList>
    </citation>
    <scope>NUCLEOTIDE SEQUENCE</scope>
    <source>
        <strain evidence="2">20211129_DDA</strain>
        <tissue evidence="2">Liver</tissue>
    </source>
</reference>
<dbReference type="AlphaFoldDB" id="A0AAV7RB36"/>
<dbReference type="EMBL" id="JANPWB010000009">
    <property type="protein sequence ID" value="KAJ1148414.1"/>
    <property type="molecule type" value="Genomic_DNA"/>
</dbReference>